<dbReference type="STRING" id="331657.A0A4U0WSG7"/>
<dbReference type="Gene3D" id="1.20.58.80">
    <property type="entry name" value="Phosphotransferase system, lactose/cellobiose-type IIA subunit"/>
    <property type="match status" value="1"/>
</dbReference>
<evidence type="ECO:0000256" key="1">
    <source>
        <dbReference type="SAM" id="MobiDB-lite"/>
    </source>
</evidence>
<proteinExistence type="predicted"/>
<organism evidence="2 3">
    <name type="scientific">Cryomyces minteri</name>
    <dbReference type="NCBI Taxonomy" id="331657"/>
    <lineage>
        <taxon>Eukaryota</taxon>
        <taxon>Fungi</taxon>
        <taxon>Dikarya</taxon>
        <taxon>Ascomycota</taxon>
        <taxon>Pezizomycotina</taxon>
        <taxon>Dothideomycetes</taxon>
        <taxon>Dothideomycetes incertae sedis</taxon>
        <taxon>Cryomyces</taxon>
    </lineage>
</organism>
<sequence length="215" mass="23629">MSAAAPPPSHPRLPVGYGGSYGPDDGSTSRGAASFSNSSNVSGDGPPSRAMPHIKDLTAKAQRDLNINEPLRRLLDTALASVRQADTFLNFRQPHLAYVEYLRASEILVNIIPRHKDAVALQGDRGRLYSLYKDLIKRVNSQQEQFTKIKDIIISDNNRSGIQPTSSTDPYNQPLRATIPAAPSFHQAPYGGTYDGKHQSEQQRAAIQVEQRLIL</sequence>
<reference evidence="2 3" key="1">
    <citation type="submission" date="2017-03" db="EMBL/GenBank/DDBJ databases">
        <title>Genomes of endolithic fungi from Antarctica.</title>
        <authorList>
            <person name="Coleine C."/>
            <person name="Masonjones S."/>
            <person name="Stajich J.E."/>
        </authorList>
    </citation>
    <scope>NUCLEOTIDE SEQUENCE [LARGE SCALE GENOMIC DNA]</scope>
    <source>
        <strain evidence="2 3">CCFEE 5187</strain>
    </source>
</reference>
<comment type="caution">
    <text evidence="2">The sequence shown here is derived from an EMBL/GenBank/DDBJ whole genome shotgun (WGS) entry which is preliminary data.</text>
</comment>
<protein>
    <recommendedName>
        <fullName evidence="4">USP8 dimerisation domain-containing protein</fullName>
    </recommendedName>
</protein>
<gene>
    <name evidence="2" type="ORF">B0A49_08070</name>
</gene>
<evidence type="ECO:0008006" key="4">
    <source>
        <dbReference type="Google" id="ProtNLM"/>
    </source>
</evidence>
<evidence type="ECO:0000313" key="3">
    <source>
        <dbReference type="Proteomes" id="UP000308768"/>
    </source>
</evidence>
<dbReference type="Proteomes" id="UP000308768">
    <property type="component" value="Unassembled WGS sequence"/>
</dbReference>
<feature type="compositionally biased region" description="Pro residues" evidence="1">
    <location>
        <begin position="1"/>
        <end position="11"/>
    </location>
</feature>
<feature type="region of interest" description="Disordered" evidence="1">
    <location>
        <begin position="1"/>
        <end position="52"/>
    </location>
</feature>
<name>A0A4U0WSG7_9PEZI</name>
<evidence type="ECO:0000313" key="2">
    <source>
        <dbReference type="EMBL" id="TKA65927.1"/>
    </source>
</evidence>
<accession>A0A4U0WSG7</accession>
<dbReference type="EMBL" id="NAJN01001078">
    <property type="protein sequence ID" value="TKA65927.1"/>
    <property type="molecule type" value="Genomic_DNA"/>
</dbReference>
<feature type="compositionally biased region" description="Polar residues" evidence="1">
    <location>
        <begin position="28"/>
        <end position="42"/>
    </location>
</feature>
<dbReference type="OrthoDB" id="292964at2759"/>
<dbReference type="AlphaFoldDB" id="A0A4U0WSG7"/>
<keyword evidence="3" id="KW-1185">Reference proteome</keyword>